<protein>
    <submittedName>
        <fullName evidence="1">Uncharacterized protein</fullName>
    </submittedName>
</protein>
<evidence type="ECO:0000313" key="1">
    <source>
        <dbReference type="EMBL" id="CAD2181280.1"/>
    </source>
</evidence>
<dbReference type="AlphaFoldDB" id="A0A6V7W2A5"/>
<proteinExistence type="predicted"/>
<sequence>MELNADLINKDKFDSDWNDELIASQKFMPYKEELNRDKRSTAKLDCKLVDKEIRDSIEYFANCNFEETNPNEVKGILYENIEEVKKFLYGGKC</sequence>
<dbReference type="EMBL" id="CAJEWN010000395">
    <property type="protein sequence ID" value="CAD2181280.1"/>
    <property type="molecule type" value="Genomic_DNA"/>
</dbReference>
<dbReference type="OrthoDB" id="5907420at2759"/>
<gene>
    <name evidence="1" type="ORF">MENT_LOCUS33416</name>
</gene>
<reference evidence="1 2" key="1">
    <citation type="submission" date="2020-08" db="EMBL/GenBank/DDBJ databases">
        <authorList>
            <person name="Koutsovoulos G."/>
            <person name="Danchin GJ E."/>
        </authorList>
    </citation>
    <scope>NUCLEOTIDE SEQUENCE [LARGE SCALE GENOMIC DNA]</scope>
</reference>
<name>A0A6V7W2A5_MELEN</name>
<dbReference type="Proteomes" id="UP000580250">
    <property type="component" value="Unassembled WGS sequence"/>
</dbReference>
<accession>A0A6V7W2A5</accession>
<organism evidence="1 2">
    <name type="scientific">Meloidogyne enterolobii</name>
    <name type="common">Root-knot nematode worm</name>
    <name type="synonym">Meloidogyne mayaguensis</name>
    <dbReference type="NCBI Taxonomy" id="390850"/>
    <lineage>
        <taxon>Eukaryota</taxon>
        <taxon>Metazoa</taxon>
        <taxon>Ecdysozoa</taxon>
        <taxon>Nematoda</taxon>
        <taxon>Chromadorea</taxon>
        <taxon>Rhabditida</taxon>
        <taxon>Tylenchina</taxon>
        <taxon>Tylenchomorpha</taxon>
        <taxon>Tylenchoidea</taxon>
        <taxon>Meloidogynidae</taxon>
        <taxon>Meloidogyninae</taxon>
        <taxon>Meloidogyne</taxon>
    </lineage>
</organism>
<evidence type="ECO:0000313" key="2">
    <source>
        <dbReference type="Proteomes" id="UP000580250"/>
    </source>
</evidence>
<comment type="caution">
    <text evidence="1">The sequence shown here is derived from an EMBL/GenBank/DDBJ whole genome shotgun (WGS) entry which is preliminary data.</text>
</comment>